<dbReference type="InterPro" id="IPR009003">
    <property type="entry name" value="Peptidase_S1_PA"/>
</dbReference>
<dbReference type="PROSITE" id="PS50923">
    <property type="entry name" value="SUSHI"/>
    <property type="match status" value="6"/>
</dbReference>
<keyword evidence="14 18" id="KW-1015">Disulfide bond</keyword>
<comment type="caution">
    <text evidence="18">Lacks conserved residue(s) required for the propagation of feature annotation.</text>
</comment>
<keyword evidence="24" id="KW-1185">Reference proteome</keyword>
<feature type="domain" description="Sushi" evidence="23">
    <location>
        <begin position="93"/>
        <end position="157"/>
    </location>
</feature>
<proteinExistence type="predicted"/>
<dbReference type="SMART" id="SM00020">
    <property type="entry name" value="Tryp_SPc"/>
    <property type="match status" value="1"/>
</dbReference>
<evidence type="ECO:0000256" key="3">
    <source>
        <dbReference type="ARBA" id="ARBA00004241"/>
    </source>
</evidence>
<evidence type="ECO:0000313" key="24">
    <source>
        <dbReference type="Proteomes" id="UP000694845"/>
    </source>
</evidence>
<dbReference type="PROSITE" id="PS50234">
    <property type="entry name" value="VWFA"/>
    <property type="match status" value="1"/>
</dbReference>
<evidence type="ECO:0000256" key="1">
    <source>
        <dbReference type="ARBA" id="ARBA00001936"/>
    </source>
</evidence>
<evidence type="ECO:0000256" key="18">
    <source>
        <dbReference type="PROSITE-ProRule" id="PRU00302"/>
    </source>
</evidence>
<dbReference type="Pfam" id="PF00084">
    <property type="entry name" value="Sushi"/>
    <property type="match status" value="6"/>
</dbReference>
<dbReference type="InterPro" id="IPR036465">
    <property type="entry name" value="vWFA_dom_sf"/>
</dbReference>
<dbReference type="OMA" id="YTKPWHV"/>
<keyword evidence="13" id="KW-0391">Immunity</keyword>
<dbReference type="InterPro" id="IPR018114">
    <property type="entry name" value="TRYPSIN_HIS"/>
</dbReference>
<dbReference type="SMART" id="SM00327">
    <property type="entry name" value="VWA"/>
    <property type="match status" value="1"/>
</dbReference>
<dbReference type="PRINTS" id="PR00722">
    <property type="entry name" value="CHYMOTRYPSIN"/>
</dbReference>
<dbReference type="OrthoDB" id="6127264at2759"/>
<sequence length="967" mass="106030">MVNPAAKIVVCLAILLLAVVSISAGEGCPEPPPVAGGTYEFGAYARPGADGRYPEQSLVVVVCLKGYQLQGGDSIISCNENGEWSASPKCQVRGCLRPAKPWNGKAVRFKGGRRVGGQAVFKCKPGFDRVGPARKTCTVTPRGVEWTGPGGITECVARNSCRSPGVLHGANWTLIESDRRSHHEDPTFSPNTKINVECWPGFVSTEGPSVQIACGMSGEWSPPIPTCREVICPSLLESEADIDHLHSTMENRTYILGEVVNYHCDAGYRILGKTRRQCSGPNLYSPNRTWTDLDPICSEIECPDPGRIQFGGSRYLGSTRIGGSVTFRCRSGYRLQGSAVRHCLPNGRWNGTLTTCDHENFYCPNPGIPIGGRMVNQHRVRFRKGERVSYECSRDKVLIGSEERECLKSRSWSGEPPTCEGPYDFEDASEVAARLGYTLDGLPTDPQDSVSETPGPRGRFIDLGYTGGMDIYFVFDVSGSVRNSMDGLTSSINLAKALVKKIGGLDGPRRARYGACVYATNALSLFGVSDSQSSVNTLLENMIKNPQHIRDLGTGTATGKALQLVHEFMIPSAGENIQESKKYLFLFTDGKTNMGANVARPKTEAKTLRKRYDVKIHCIGVGDEVDKSELRDIASKPVSDHLFVVENANDVYEVAQNLLEQKIDYSRCGLNRPPKTRATGRIVGGDNAQQGMWPWQVALFCQKTSGCESSKCPPLFYCGGSLIAPNWVLTAAHCLRKCQAPKVRIYTGILDIYAESLRQFDQAQVYTIDAQIHHENFSQVTFDHDIALLRLSKNATLSPNVRPICLPQPTMQDDAIYSTDGKSYVTGWGHTEAFDVSVDEGRCRNPKGITSTRFLQQLAIPLRTNEECSQSFSSGRYECRFTSDYKPNMAFCAGYPDGNQDACNGDSGGPVMREVDVGGSLRWVQIGIVSWGEGCAVEGRYGVYTRVSAYKDWIEEHIRPAAFAISH</sequence>
<dbReference type="InterPro" id="IPR000436">
    <property type="entry name" value="Sushi_SCR_CCP_dom"/>
</dbReference>
<feature type="domain" description="Peptidase S1" evidence="22">
    <location>
        <begin position="682"/>
        <end position="959"/>
    </location>
</feature>
<evidence type="ECO:0000256" key="8">
    <source>
        <dbReference type="ARBA" id="ARBA00022670"/>
    </source>
</evidence>
<evidence type="ECO:0000256" key="10">
    <source>
        <dbReference type="ARBA" id="ARBA00022737"/>
    </source>
</evidence>
<protein>
    <recommendedName>
        <fullName evidence="16">C3/C5 convertase</fullName>
    </recommendedName>
</protein>
<dbReference type="PROSITE" id="PS00135">
    <property type="entry name" value="TRYPSIN_SER"/>
    <property type="match status" value="1"/>
</dbReference>
<name>A0A8B7Z0N9_ACAPL</name>
<keyword evidence="10" id="KW-0677">Repeat</keyword>
<feature type="domain" description="VWFA" evidence="21">
    <location>
        <begin position="470"/>
        <end position="658"/>
    </location>
</feature>
<evidence type="ECO:0000256" key="17">
    <source>
        <dbReference type="PIRSR" id="PIRSR001154-1"/>
    </source>
</evidence>
<reference evidence="25" key="1">
    <citation type="submission" date="2025-08" db="UniProtKB">
        <authorList>
            <consortium name="RefSeq"/>
        </authorList>
    </citation>
    <scope>IDENTIFICATION</scope>
</reference>
<dbReference type="InterPro" id="IPR033116">
    <property type="entry name" value="TRYPSIN_SER"/>
</dbReference>
<evidence type="ECO:0000256" key="2">
    <source>
        <dbReference type="ARBA" id="ARBA00001946"/>
    </source>
</evidence>
<dbReference type="PROSITE" id="PS50240">
    <property type="entry name" value="TRYPSIN_DOM"/>
    <property type="match status" value="1"/>
</dbReference>
<dbReference type="GO" id="GO:0006956">
    <property type="term" value="P:complement activation"/>
    <property type="evidence" value="ECO:0007669"/>
    <property type="project" value="InterPro"/>
</dbReference>
<dbReference type="SUPFAM" id="SSF50494">
    <property type="entry name" value="Trypsin-like serine proteases"/>
    <property type="match status" value="1"/>
</dbReference>
<evidence type="ECO:0000256" key="14">
    <source>
        <dbReference type="ARBA" id="ARBA00023157"/>
    </source>
</evidence>
<dbReference type="Gene3D" id="2.10.70.10">
    <property type="entry name" value="Complement Module, domain 1"/>
    <property type="match status" value="6"/>
</dbReference>
<evidence type="ECO:0000256" key="7">
    <source>
        <dbReference type="ARBA" id="ARBA00022659"/>
    </source>
</evidence>
<dbReference type="InterPro" id="IPR043504">
    <property type="entry name" value="Peptidase_S1_PA_chymotrypsin"/>
</dbReference>
<keyword evidence="12 19" id="KW-0720">Serine protease</keyword>
<dbReference type="InterPro" id="IPR001314">
    <property type="entry name" value="Peptidase_S1A"/>
</dbReference>
<comment type="cofactor">
    <cofactor evidence="1">
        <name>Mn(2+)</name>
        <dbReference type="ChEBI" id="CHEBI:29035"/>
    </cofactor>
</comment>
<evidence type="ECO:0000259" key="22">
    <source>
        <dbReference type="PROSITE" id="PS50240"/>
    </source>
</evidence>
<dbReference type="CDD" id="cd00033">
    <property type="entry name" value="CCP"/>
    <property type="match status" value="6"/>
</dbReference>
<dbReference type="GO" id="GO:0006508">
    <property type="term" value="P:proteolysis"/>
    <property type="evidence" value="ECO:0007669"/>
    <property type="project" value="UniProtKB-KW"/>
</dbReference>
<dbReference type="GO" id="GO:0005576">
    <property type="term" value="C:extracellular region"/>
    <property type="evidence" value="ECO:0007669"/>
    <property type="project" value="UniProtKB-SubCell"/>
</dbReference>
<dbReference type="FunFam" id="2.40.10.10:FF:000120">
    <property type="entry name" value="Putative serine protease"/>
    <property type="match status" value="1"/>
</dbReference>
<dbReference type="RefSeq" id="XP_022099169.1">
    <property type="nucleotide sequence ID" value="XM_022243477.1"/>
</dbReference>
<feature type="disulfide bond" evidence="18">
    <location>
        <begin position="392"/>
        <end position="419"/>
    </location>
</feature>
<evidence type="ECO:0000313" key="25">
    <source>
        <dbReference type="RefSeq" id="XP_022099169.1"/>
    </source>
</evidence>
<evidence type="ECO:0000256" key="9">
    <source>
        <dbReference type="ARBA" id="ARBA00022729"/>
    </source>
</evidence>
<evidence type="ECO:0000259" key="21">
    <source>
        <dbReference type="PROSITE" id="PS50234"/>
    </source>
</evidence>
<dbReference type="CDD" id="cd00190">
    <property type="entry name" value="Tryp_SPc"/>
    <property type="match status" value="1"/>
</dbReference>
<dbReference type="PANTHER" id="PTHR46393">
    <property type="entry name" value="SUSHI DOMAIN-CONTAINING PROTEIN"/>
    <property type="match status" value="1"/>
</dbReference>
<feature type="active site" description="Charge relay system" evidence="17">
    <location>
        <position position="907"/>
    </location>
</feature>
<dbReference type="Proteomes" id="UP000694845">
    <property type="component" value="Unplaced"/>
</dbReference>
<accession>A0A8B7Z0N9</accession>
<dbReference type="GeneID" id="110983861"/>
<dbReference type="Gene3D" id="2.40.10.10">
    <property type="entry name" value="Trypsin-like serine proteases"/>
    <property type="match status" value="1"/>
</dbReference>
<dbReference type="Gene3D" id="3.40.50.410">
    <property type="entry name" value="von Willebrand factor, type A domain"/>
    <property type="match status" value="1"/>
</dbReference>
<dbReference type="PANTHER" id="PTHR46393:SF7">
    <property type="entry name" value="COMPLEMENT C2"/>
    <property type="match status" value="1"/>
</dbReference>
<evidence type="ECO:0000256" key="12">
    <source>
        <dbReference type="ARBA" id="ARBA00022825"/>
    </source>
</evidence>
<keyword evidence="15" id="KW-0325">Glycoprotein</keyword>
<keyword evidence="5" id="KW-0964">Secreted</keyword>
<dbReference type="SMART" id="SM00032">
    <property type="entry name" value="CCP"/>
    <property type="match status" value="6"/>
</dbReference>
<dbReference type="InterPro" id="IPR035976">
    <property type="entry name" value="Sushi/SCR/CCP_sf"/>
</dbReference>
<keyword evidence="7 18" id="KW-0768">Sushi</keyword>
<organism evidence="24 25">
    <name type="scientific">Acanthaster planci</name>
    <name type="common">Crown-of-thorns starfish</name>
    <dbReference type="NCBI Taxonomy" id="133434"/>
    <lineage>
        <taxon>Eukaryota</taxon>
        <taxon>Metazoa</taxon>
        <taxon>Echinodermata</taxon>
        <taxon>Eleutherozoa</taxon>
        <taxon>Asterozoa</taxon>
        <taxon>Asteroidea</taxon>
        <taxon>Valvatacea</taxon>
        <taxon>Valvatida</taxon>
        <taxon>Acanthasteridae</taxon>
        <taxon>Acanthaster</taxon>
    </lineage>
</organism>
<dbReference type="AlphaFoldDB" id="A0A8B7Z0N9"/>
<keyword evidence="9 20" id="KW-0732">Signal</keyword>
<feature type="domain" description="Sushi" evidence="23">
    <location>
        <begin position="300"/>
        <end position="358"/>
    </location>
</feature>
<dbReference type="PIRSF" id="PIRSF001154">
    <property type="entry name" value="Compl_C2_B"/>
    <property type="match status" value="1"/>
</dbReference>
<feature type="domain" description="Sushi" evidence="23">
    <location>
        <begin position="159"/>
        <end position="229"/>
    </location>
</feature>
<gene>
    <name evidence="25" type="primary">LOC110983861</name>
</gene>
<dbReference type="Pfam" id="PF00092">
    <property type="entry name" value="VWA"/>
    <property type="match status" value="1"/>
</dbReference>
<dbReference type="PROSITE" id="PS00134">
    <property type="entry name" value="TRYPSIN_HIS"/>
    <property type="match status" value="1"/>
</dbReference>
<feature type="disulfide bond" evidence="18">
    <location>
        <begin position="329"/>
        <end position="356"/>
    </location>
</feature>
<dbReference type="GO" id="GO:0004252">
    <property type="term" value="F:serine-type endopeptidase activity"/>
    <property type="evidence" value="ECO:0007669"/>
    <property type="project" value="InterPro"/>
</dbReference>
<evidence type="ECO:0000256" key="20">
    <source>
        <dbReference type="SAM" id="SignalP"/>
    </source>
</evidence>
<feature type="signal peptide" evidence="20">
    <location>
        <begin position="1"/>
        <end position="24"/>
    </location>
</feature>
<comment type="subcellular location">
    <subcellularLocation>
        <location evidence="3">Cell surface</location>
    </subcellularLocation>
    <subcellularLocation>
        <location evidence="4">Secreted</location>
    </subcellularLocation>
</comment>
<dbReference type="InterPro" id="IPR002035">
    <property type="entry name" value="VWF_A"/>
</dbReference>
<feature type="domain" description="Sushi" evidence="23">
    <location>
        <begin position="26"/>
        <end position="92"/>
    </location>
</feature>
<dbReference type="SUPFAM" id="SSF53300">
    <property type="entry name" value="vWA-like"/>
    <property type="match status" value="1"/>
</dbReference>
<feature type="domain" description="Sushi" evidence="23">
    <location>
        <begin position="230"/>
        <end position="299"/>
    </location>
</feature>
<evidence type="ECO:0000259" key="23">
    <source>
        <dbReference type="PROSITE" id="PS50923"/>
    </source>
</evidence>
<feature type="chain" id="PRO_5034615667" description="C3/C5 convertase" evidence="20">
    <location>
        <begin position="25"/>
        <end position="967"/>
    </location>
</feature>
<evidence type="ECO:0000256" key="11">
    <source>
        <dbReference type="ARBA" id="ARBA00022801"/>
    </source>
</evidence>
<comment type="cofactor">
    <cofactor evidence="2">
        <name>Mg(2+)</name>
        <dbReference type="ChEBI" id="CHEBI:18420"/>
    </cofactor>
</comment>
<feature type="disulfide bond" evidence="18">
    <location>
        <begin position="63"/>
        <end position="90"/>
    </location>
</feature>
<evidence type="ECO:0000256" key="16">
    <source>
        <dbReference type="ARBA" id="ARBA00029636"/>
    </source>
</evidence>
<dbReference type="KEGG" id="aplc:110983861"/>
<dbReference type="GO" id="GO:0009986">
    <property type="term" value="C:cell surface"/>
    <property type="evidence" value="ECO:0007669"/>
    <property type="project" value="UniProtKB-SubCell"/>
</dbReference>
<feature type="disulfide bond" evidence="18">
    <location>
        <begin position="363"/>
        <end position="406"/>
    </location>
</feature>
<keyword evidence="11 19" id="KW-0378">Hydrolase</keyword>
<evidence type="ECO:0000256" key="15">
    <source>
        <dbReference type="ARBA" id="ARBA00023180"/>
    </source>
</evidence>
<dbReference type="InterPro" id="IPR001254">
    <property type="entry name" value="Trypsin_dom"/>
</dbReference>
<evidence type="ECO:0000256" key="6">
    <source>
        <dbReference type="ARBA" id="ARBA00022588"/>
    </source>
</evidence>
<evidence type="ECO:0000256" key="5">
    <source>
        <dbReference type="ARBA" id="ARBA00022525"/>
    </source>
</evidence>
<evidence type="ECO:0000256" key="19">
    <source>
        <dbReference type="RuleBase" id="RU363034"/>
    </source>
</evidence>
<dbReference type="Pfam" id="PF00089">
    <property type="entry name" value="Trypsin"/>
    <property type="match status" value="1"/>
</dbReference>
<feature type="active site" description="Charge relay system" evidence="17">
    <location>
        <position position="733"/>
    </location>
</feature>
<keyword evidence="8 19" id="KW-0645">Protease</keyword>
<evidence type="ECO:0000256" key="4">
    <source>
        <dbReference type="ARBA" id="ARBA00004613"/>
    </source>
</evidence>
<dbReference type="GO" id="GO:0045087">
    <property type="term" value="P:innate immune response"/>
    <property type="evidence" value="ECO:0007669"/>
    <property type="project" value="UniProtKB-KW"/>
</dbReference>
<feature type="domain" description="Sushi" evidence="23">
    <location>
        <begin position="361"/>
        <end position="421"/>
    </location>
</feature>
<evidence type="ECO:0000256" key="13">
    <source>
        <dbReference type="ARBA" id="ARBA00022859"/>
    </source>
</evidence>
<keyword evidence="6" id="KW-0399">Innate immunity</keyword>
<dbReference type="CDD" id="cd01450">
    <property type="entry name" value="vWFA_subfamily_ECM"/>
    <property type="match status" value="1"/>
</dbReference>
<dbReference type="InterPro" id="IPR011360">
    <property type="entry name" value="Compl_C2_B"/>
</dbReference>
<feature type="active site" description="Charge relay system" evidence="17">
    <location>
        <position position="785"/>
    </location>
</feature>
<dbReference type="SUPFAM" id="SSF57535">
    <property type="entry name" value="Complement control module/SCR domain"/>
    <property type="match status" value="6"/>
</dbReference>